<dbReference type="PROSITE" id="PS50911">
    <property type="entry name" value="CHAP"/>
    <property type="match status" value="1"/>
</dbReference>
<evidence type="ECO:0000313" key="3">
    <source>
        <dbReference type="EMBL" id="QLB50961.1"/>
    </source>
</evidence>
<evidence type="ECO:0000259" key="2">
    <source>
        <dbReference type="PROSITE" id="PS50911"/>
    </source>
</evidence>
<dbReference type="Gene3D" id="3.90.1720.10">
    <property type="entry name" value="endopeptidase domain like (from Nostoc punctiforme)"/>
    <property type="match status" value="1"/>
</dbReference>
<dbReference type="Proteomes" id="UP000509535">
    <property type="component" value="Chromosome"/>
</dbReference>
<reference evidence="3 4" key="1">
    <citation type="submission" date="2019-06" db="EMBL/GenBank/DDBJ databases">
        <title>The organization of the Streptococcus sanguinis genomes.</title>
        <authorList>
            <person name="Wang H.Y."/>
            <person name="Chen Y.Y.M."/>
            <person name="Wu C.H."/>
        </authorList>
    </citation>
    <scope>NUCLEOTIDE SEQUENCE [LARGE SCALE GENOMIC DNA]</scope>
    <source>
        <strain evidence="3 4">CGMH058</strain>
    </source>
</reference>
<accession>A0A7H8V3E8</accession>
<proteinExistence type="predicted"/>
<dbReference type="InterPro" id="IPR007921">
    <property type="entry name" value="CHAP_dom"/>
</dbReference>
<dbReference type="EMBL" id="CP040798">
    <property type="protein sequence ID" value="QLB50961.1"/>
    <property type="molecule type" value="Genomic_DNA"/>
</dbReference>
<dbReference type="InterPro" id="IPR038765">
    <property type="entry name" value="Papain-like_cys_pep_sf"/>
</dbReference>
<name>A0A7H8V3E8_STRSA</name>
<organism evidence="3 4">
    <name type="scientific">Streptococcus sanguinis</name>
    <dbReference type="NCBI Taxonomy" id="1305"/>
    <lineage>
        <taxon>Bacteria</taxon>
        <taxon>Bacillati</taxon>
        <taxon>Bacillota</taxon>
        <taxon>Bacilli</taxon>
        <taxon>Lactobacillales</taxon>
        <taxon>Streptococcaceae</taxon>
        <taxon>Streptococcus</taxon>
    </lineage>
</organism>
<dbReference type="Pfam" id="PF05257">
    <property type="entry name" value="CHAP"/>
    <property type="match status" value="1"/>
</dbReference>
<sequence length="368" mass="39588">MKKIVGFGLVLSFFSPLLLVLVIVGAMAGNPDSNTTTEVDGVTYVEHWSNGDAYTHNLLAQRYGIKAEQLDSFLDSTGIHYDKSRINGKKLLEWQAASGLDVRAIVAIAQLESSLGTAGVATQKGANMFGYGAFDSNPDNATNFNDESAVTGLTKVTIIENKNETFKIQDDKAKKNAAGTLNTAAEGGVYFTDTSGSGRRRADTMEKLDRWIDEHGGTPKPPQTKTTKSREGGGVTSAGVPEGYSLTKQIDTASYTASSYPWGQCTWFVFNRGKEVGVSFDPYMGNGGQWKSKPGYRTTSTPTEHAALCFDPGQAGADSTYGHIAFVEQVKSDGSILISESNVKGLGVISYRTFDKETANQFTYVIGH</sequence>
<dbReference type="AlphaFoldDB" id="A0A7H8V3E8"/>
<dbReference type="SUPFAM" id="SSF54001">
    <property type="entry name" value="Cysteine proteinases"/>
    <property type="match status" value="1"/>
</dbReference>
<dbReference type="RefSeq" id="WP_176799629.1">
    <property type="nucleotide sequence ID" value="NZ_CP040798.1"/>
</dbReference>
<dbReference type="Gene3D" id="1.10.530.10">
    <property type="match status" value="1"/>
</dbReference>
<evidence type="ECO:0000313" key="4">
    <source>
        <dbReference type="Proteomes" id="UP000509535"/>
    </source>
</evidence>
<evidence type="ECO:0000256" key="1">
    <source>
        <dbReference type="SAM" id="MobiDB-lite"/>
    </source>
</evidence>
<protein>
    <submittedName>
        <fullName evidence="3">CHAP domain-containing protein</fullName>
    </submittedName>
</protein>
<feature type="domain" description="Peptidase C51" evidence="2">
    <location>
        <begin position="240"/>
        <end position="366"/>
    </location>
</feature>
<feature type="region of interest" description="Disordered" evidence="1">
    <location>
        <begin position="212"/>
        <end position="240"/>
    </location>
</feature>
<gene>
    <name evidence="3" type="ORF">FDP16_11080</name>
</gene>